<name>A0A382D6X0_9ZZZZ</name>
<reference evidence="1" key="1">
    <citation type="submission" date="2018-05" db="EMBL/GenBank/DDBJ databases">
        <authorList>
            <person name="Lanie J.A."/>
            <person name="Ng W.-L."/>
            <person name="Kazmierczak K.M."/>
            <person name="Andrzejewski T.M."/>
            <person name="Davidsen T.M."/>
            <person name="Wayne K.J."/>
            <person name="Tettelin H."/>
            <person name="Glass J.I."/>
            <person name="Rusch D."/>
            <person name="Podicherti R."/>
            <person name="Tsui H.-C.T."/>
            <person name="Winkler M.E."/>
        </authorList>
    </citation>
    <scope>NUCLEOTIDE SEQUENCE</scope>
</reference>
<feature type="non-terminal residue" evidence="1">
    <location>
        <position position="31"/>
    </location>
</feature>
<dbReference type="EMBL" id="UINC01037955">
    <property type="protein sequence ID" value="SVB34236.1"/>
    <property type="molecule type" value="Genomic_DNA"/>
</dbReference>
<accession>A0A382D6X0</accession>
<dbReference type="AlphaFoldDB" id="A0A382D6X0"/>
<protein>
    <submittedName>
        <fullName evidence="1">Uncharacterized protein</fullName>
    </submittedName>
</protein>
<organism evidence="1">
    <name type="scientific">marine metagenome</name>
    <dbReference type="NCBI Taxonomy" id="408172"/>
    <lineage>
        <taxon>unclassified sequences</taxon>
        <taxon>metagenomes</taxon>
        <taxon>ecological metagenomes</taxon>
    </lineage>
</organism>
<sequence length="31" mass="3317">MTYPPTGTKLIVGKGDNGSINCALFSLHYMS</sequence>
<evidence type="ECO:0000313" key="1">
    <source>
        <dbReference type="EMBL" id="SVB34236.1"/>
    </source>
</evidence>
<proteinExistence type="predicted"/>
<gene>
    <name evidence="1" type="ORF">METZ01_LOCUS187090</name>
</gene>